<evidence type="ECO:0000256" key="2">
    <source>
        <dbReference type="ARBA" id="ARBA00022692"/>
    </source>
</evidence>
<feature type="chain" id="PRO_5046022046" evidence="5">
    <location>
        <begin position="32"/>
        <end position="572"/>
    </location>
</feature>
<keyword evidence="2" id="KW-0812">Transmembrane</keyword>
<keyword evidence="1" id="KW-0472">Membrane</keyword>
<evidence type="ECO:0000313" key="9">
    <source>
        <dbReference type="Proteomes" id="UP001317822"/>
    </source>
</evidence>
<dbReference type="InterPro" id="IPR005565">
    <property type="entry name" value="Hemolysn_activator_HlyB_C"/>
</dbReference>
<dbReference type="PANTHER" id="PTHR34597:SF1">
    <property type="entry name" value="HEME_HEMOPEXIN TRANSPORTER PROTEIN HUXB"/>
    <property type="match status" value="1"/>
</dbReference>
<sequence>MNRSTASAFPRPGLSCLSVLTLAMLHTQAHAAEHGVTSGGLLRQNPGLTRAFGTSDDSSQPSAANADVTQAGDADELRFSVRDFEFDGEMTPEERTRVDAYIAPLRGREMTLSALQVMRAELTELLYHDGESLVRVLLPQQTIEKNGVVQFQIVRGRIERVVVENASQVDTARIEAILHGTGVADPKLRDIDARMRLVRELPGVGRVDATLAPGKYPGGTLVTLTVASGPQLYGMVTGDNAGSVEAGERRIGVIGGTNNLFGRGDRFEAMVYATPNALQTQASDGGQTRLARLSYDTPVGKGASRVGAAVSYVGYRLGGEFEGLGKGSADVASIYATRPVWRTRSDSLDLAASIDHKRLHDDRFGDLLQSDRRSTVASVRADGSGVAGRGRWRRYYRYGMGVSYGGMDMTDLDRTSGDAATRKHTTFVKAAPSASIVVAPVSSLQLSAQVRGQWANRSLDGSERMSLGGPGAVRAYDLNAAAVDNAAVVSLEASHDFIIPNTRVSAFYDGAAGRYRSAMGYDSRPVNLQGAGVGVNWNWKGMQAQVSLARPIGRSSEAPKDDQLWVTVGKSF</sequence>
<evidence type="ECO:0000259" key="6">
    <source>
        <dbReference type="Pfam" id="PF03865"/>
    </source>
</evidence>
<organism evidence="8 9">
    <name type="scientific">Lysobacter auxotrophicus</name>
    <dbReference type="NCBI Taxonomy" id="2992573"/>
    <lineage>
        <taxon>Bacteria</taxon>
        <taxon>Pseudomonadati</taxon>
        <taxon>Pseudomonadota</taxon>
        <taxon>Gammaproteobacteria</taxon>
        <taxon>Lysobacterales</taxon>
        <taxon>Lysobacteraceae</taxon>
        <taxon>Lysobacter</taxon>
    </lineage>
</organism>
<keyword evidence="1" id="KW-1134">Transmembrane beta strand</keyword>
<dbReference type="PANTHER" id="PTHR34597">
    <property type="entry name" value="SLR1661 PROTEIN"/>
    <property type="match status" value="1"/>
</dbReference>
<feature type="region of interest" description="Disordered" evidence="4">
    <location>
        <begin position="47"/>
        <end position="70"/>
    </location>
</feature>
<proteinExistence type="predicted"/>
<feature type="signal peptide" evidence="5">
    <location>
        <begin position="1"/>
        <end position="31"/>
    </location>
</feature>
<keyword evidence="5" id="KW-0732">Signal</keyword>
<evidence type="ECO:0000256" key="3">
    <source>
        <dbReference type="ARBA" id="ARBA00023237"/>
    </source>
</evidence>
<dbReference type="Pfam" id="PF08479">
    <property type="entry name" value="POTRA_2"/>
    <property type="match status" value="1"/>
</dbReference>
<keyword evidence="3" id="KW-0998">Cell outer membrane</keyword>
<name>A0ABN6ULT4_9GAMM</name>
<dbReference type="EMBL" id="AP027041">
    <property type="protein sequence ID" value="BDU17313.1"/>
    <property type="molecule type" value="Genomic_DNA"/>
</dbReference>
<evidence type="ECO:0000256" key="4">
    <source>
        <dbReference type="SAM" id="MobiDB-lite"/>
    </source>
</evidence>
<feature type="domain" description="Haemolysin activator HlyB C-terminal" evidence="6">
    <location>
        <begin position="218"/>
        <end position="536"/>
    </location>
</feature>
<dbReference type="InterPro" id="IPR051544">
    <property type="entry name" value="TPS_OM_transporter"/>
</dbReference>
<dbReference type="RefSeq" id="WP_281779255.1">
    <property type="nucleotide sequence ID" value="NZ_AP027041.1"/>
</dbReference>
<dbReference type="Pfam" id="PF03865">
    <property type="entry name" value="ShlB"/>
    <property type="match status" value="1"/>
</dbReference>
<dbReference type="Gene3D" id="2.40.160.50">
    <property type="entry name" value="membrane protein fhac: a member of the omp85/tpsb transporter family"/>
    <property type="match status" value="1"/>
</dbReference>
<dbReference type="Gene3D" id="3.10.20.310">
    <property type="entry name" value="membrane protein fhac"/>
    <property type="match status" value="1"/>
</dbReference>
<evidence type="ECO:0000256" key="5">
    <source>
        <dbReference type="SAM" id="SignalP"/>
    </source>
</evidence>
<evidence type="ECO:0000259" key="7">
    <source>
        <dbReference type="Pfam" id="PF08479"/>
    </source>
</evidence>
<reference evidence="8 9" key="1">
    <citation type="journal article" date="2023" name="Int. J. Syst. Evol. Microbiol.">
        <title>Physiological and genomic analyses of cobalamin (vitamin B12)-auxotrophy of Lysobacter auxotrophicus sp. nov., a methionine-auxotrophic chitinolytic bacterium isolated from chitin-treated soil.</title>
        <authorList>
            <person name="Saito A."/>
            <person name="Dohra H."/>
            <person name="Hamada M."/>
            <person name="Moriuchi R."/>
            <person name="Kotsuchibashi Y."/>
            <person name="Mori K."/>
        </authorList>
    </citation>
    <scope>NUCLEOTIDE SEQUENCE [LARGE SCALE GENOMIC DNA]</scope>
    <source>
        <strain evidence="8 9">5-21a</strain>
    </source>
</reference>
<evidence type="ECO:0000313" key="8">
    <source>
        <dbReference type="EMBL" id="BDU17313.1"/>
    </source>
</evidence>
<evidence type="ECO:0000256" key="1">
    <source>
        <dbReference type="ARBA" id="ARBA00022452"/>
    </source>
</evidence>
<accession>A0ABN6ULT4</accession>
<feature type="domain" description="Polypeptide-transport-associated ShlB-type" evidence="7">
    <location>
        <begin position="79"/>
        <end position="156"/>
    </location>
</feature>
<gene>
    <name evidence="8" type="ORF">LA521A_25140</name>
</gene>
<dbReference type="InterPro" id="IPR013686">
    <property type="entry name" value="Polypept-transport_assoc_ShlB"/>
</dbReference>
<keyword evidence="9" id="KW-1185">Reference proteome</keyword>
<dbReference type="Proteomes" id="UP001317822">
    <property type="component" value="Chromosome"/>
</dbReference>
<protein>
    <submittedName>
        <fullName evidence="8">ShlB/FhaC/HecB family hemolysin secretion/activation protein</fullName>
    </submittedName>
</protein>